<dbReference type="InterPro" id="IPR002893">
    <property type="entry name" value="Znf_MYND"/>
</dbReference>
<dbReference type="GO" id="GO:0008270">
    <property type="term" value="F:zinc ion binding"/>
    <property type="evidence" value="ECO:0007669"/>
    <property type="project" value="UniProtKB-KW"/>
</dbReference>
<evidence type="ECO:0000256" key="5">
    <source>
        <dbReference type="ARBA" id="ARBA00022771"/>
    </source>
</evidence>
<keyword evidence="1" id="KW-0489">Methyltransferase</keyword>
<dbReference type="PANTHER" id="PTHR46165">
    <property type="entry name" value="SET AND MYND DOMAIN-CONTAINING PROTEIN 4"/>
    <property type="match status" value="1"/>
</dbReference>
<evidence type="ECO:0000256" key="6">
    <source>
        <dbReference type="ARBA" id="ARBA00022833"/>
    </source>
</evidence>
<dbReference type="PROSITE" id="PS50865">
    <property type="entry name" value="ZF_MYND_2"/>
    <property type="match status" value="1"/>
</dbReference>
<keyword evidence="5 7" id="KW-0863">Zinc-finger</keyword>
<evidence type="ECO:0000256" key="3">
    <source>
        <dbReference type="ARBA" id="ARBA00022691"/>
    </source>
</evidence>
<evidence type="ECO:0000256" key="4">
    <source>
        <dbReference type="ARBA" id="ARBA00022723"/>
    </source>
</evidence>
<keyword evidence="2" id="KW-0808">Transferase</keyword>
<evidence type="ECO:0000259" key="8">
    <source>
        <dbReference type="PROSITE" id="PS50865"/>
    </source>
</evidence>
<feature type="domain" description="MYND-type" evidence="8">
    <location>
        <begin position="135"/>
        <end position="174"/>
    </location>
</feature>
<dbReference type="InterPro" id="IPR052097">
    <property type="entry name" value="SET-MYND_domain_protein"/>
</dbReference>
<evidence type="ECO:0000256" key="1">
    <source>
        <dbReference type="ARBA" id="ARBA00022603"/>
    </source>
</evidence>
<dbReference type="PANTHER" id="PTHR46165:SF2">
    <property type="entry name" value="SET AND MYND DOMAIN-CONTAINING PROTEIN 4"/>
    <property type="match status" value="1"/>
</dbReference>
<evidence type="ECO:0000256" key="7">
    <source>
        <dbReference type="PROSITE-ProRule" id="PRU00134"/>
    </source>
</evidence>
<dbReference type="Proteomes" id="UP001627154">
    <property type="component" value="Unassembled WGS sequence"/>
</dbReference>
<keyword evidence="10" id="KW-1185">Reference proteome</keyword>
<name>A0ABD2W248_9HYME</name>
<dbReference type="EMBL" id="JBJJXI010000139">
    <property type="protein sequence ID" value="KAL3387202.1"/>
    <property type="molecule type" value="Genomic_DNA"/>
</dbReference>
<dbReference type="GO" id="GO:0008168">
    <property type="term" value="F:methyltransferase activity"/>
    <property type="evidence" value="ECO:0007669"/>
    <property type="project" value="UniProtKB-KW"/>
</dbReference>
<keyword evidence="6" id="KW-0862">Zinc</keyword>
<gene>
    <name evidence="9" type="ORF">TKK_017512</name>
</gene>
<dbReference type="SUPFAM" id="SSF82199">
    <property type="entry name" value="SET domain"/>
    <property type="match status" value="1"/>
</dbReference>
<organism evidence="9 10">
    <name type="scientific">Trichogramma kaykai</name>
    <dbReference type="NCBI Taxonomy" id="54128"/>
    <lineage>
        <taxon>Eukaryota</taxon>
        <taxon>Metazoa</taxon>
        <taxon>Ecdysozoa</taxon>
        <taxon>Arthropoda</taxon>
        <taxon>Hexapoda</taxon>
        <taxon>Insecta</taxon>
        <taxon>Pterygota</taxon>
        <taxon>Neoptera</taxon>
        <taxon>Endopterygota</taxon>
        <taxon>Hymenoptera</taxon>
        <taxon>Apocrita</taxon>
        <taxon>Proctotrupomorpha</taxon>
        <taxon>Chalcidoidea</taxon>
        <taxon>Trichogrammatidae</taxon>
        <taxon>Trichogramma</taxon>
    </lineage>
</organism>
<sequence length="342" mass="39875">MKLKLYCQKAKCLAALGSSIKNDVLREIDQIFKISKLSVEDTNFVLNIIRKTKAAVASMKQFKPNNQQFLQEKEQYNKIINDREKVDPFDFVEIKLTENMGRGLFAKTNFKAGDLVLVEKPCLIGPHFSNQYVFCSQCLSVAWTGIPCETCHDYIFCSLKCKTMAWKEYHFIDCSITPYLILCDRHIPELIHMNLKFVISLMKDYKTIDELKYKLNIPKNDQVEIVNDKPELKINLLNKLMSLSHNLPMHRNFIPIMFTVKALICMVKYTSFFSEKLKDMQCEDFSKNEDFLFIGSLLLRLAKISIVNSHTILLKKVVPNFMISYLKWALYVEDFVWDLLVV</sequence>
<dbReference type="AlphaFoldDB" id="A0ABD2W248"/>
<proteinExistence type="predicted"/>
<reference evidence="9 10" key="1">
    <citation type="journal article" date="2024" name="bioRxiv">
        <title>A reference genome for Trichogramma kaykai: A tiny desert-dwelling parasitoid wasp with competing sex-ratio distorters.</title>
        <authorList>
            <person name="Culotta J."/>
            <person name="Lindsey A.R."/>
        </authorList>
    </citation>
    <scope>NUCLEOTIDE SEQUENCE [LARGE SCALE GENOMIC DNA]</scope>
    <source>
        <strain evidence="9 10">KSX58</strain>
    </source>
</reference>
<keyword evidence="4" id="KW-0479">Metal-binding</keyword>
<accession>A0ABD2W248</accession>
<dbReference type="InterPro" id="IPR046341">
    <property type="entry name" value="SET_dom_sf"/>
</dbReference>
<evidence type="ECO:0000313" key="10">
    <source>
        <dbReference type="Proteomes" id="UP001627154"/>
    </source>
</evidence>
<dbReference type="GO" id="GO:0032259">
    <property type="term" value="P:methylation"/>
    <property type="evidence" value="ECO:0007669"/>
    <property type="project" value="UniProtKB-KW"/>
</dbReference>
<keyword evidence="3" id="KW-0949">S-adenosyl-L-methionine</keyword>
<comment type="caution">
    <text evidence="9">The sequence shown here is derived from an EMBL/GenBank/DDBJ whole genome shotgun (WGS) entry which is preliminary data.</text>
</comment>
<dbReference type="PROSITE" id="PS01360">
    <property type="entry name" value="ZF_MYND_1"/>
    <property type="match status" value="1"/>
</dbReference>
<evidence type="ECO:0000313" key="9">
    <source>
        <dbReference type="EMBL" id="KAL3387202.1"/>
    </source>
</evidence>
<evidence type="ECO:0000256" key="2">
    <source>
        <dbReference type="ARBA" id="ARBA00022679"/>
    </source>
</evidence>
<protein>
    <recommendedName>
        <fullName evidence="8">MYND-type domain-containing protein</fullName>
    </recommendedName>
</protein>